<feature type="compositionally biased region" description="Basic and acidic residues" evidence="1">
    <location>
        <begin position="156"/>
        <end position="166"/>
    </location>
</feature>
<protein>
    <submittedName>
        <fullName evidence="2">Unannotated protein</fullName>
    </submittedName>
</protein>
<evidence type="ECO:0000313" key="2">
    <source>
        <dbReference type="EMBL" id="CAB4911395.1"/>
    </source>
</evidence>
<dbReference type="InterPro" id="IPR025444">
    <property type="entry name" value="Monooxy_af470"/>
</dbReference>
<proteinExistence type="predicted"/>
<dbReference type="Pfam" id="PF13826">
    <property type="entry name" value="Monooxy_af470-like"/>
    <property type="match status" value="1"/>
</dbReference>
<sequence length="166" mass="18752">MTVAHGRHTARIEGDFVVFLIGFHINRPLHVHRWAPVMAAMQPMIRELRAQPDRGLLGTHLGWMFGGFTYVQYWRSFEQLEAYARATDAAHLPAWARFNRRIRGTDAVGVFHETYRVRAGEYEAMYVDMPRTGVTAIPGAHAPVGSTSTAARRLGRRDAEDAPVRP</sequence>
<gene>
    <name evidence="2" type="ORF">UFOPK3564_01268</name>
</gene>
<feature type="region of interest" description="Disordered" evidence="1">
    <location>
        <begin position="138"/>
        <end position="166"/>
    </location>
</feature>
<name>A0A6J7H4F1_9ZZZZ</name>
<dbReference type="EMBL" id="CAFBMK010000059">
    <property type="protein sequence ID" value="CAB4911395.1"/>
    <property type="molecule type" value="Genomic_DNA"/>
</dbReference>
<organism evidence="2">
    <name type="scientific">freshwater metagenome</name>
    <dbReference type="NCBI Taxonomy" id="449393"/>
    <lineage>
        <taxon>unclassified sequences</taxon>
        <taxon>metagenomes</taxon>
        <taxon>ecological metagenomes</taxon>
    </lineage>
</organism>
<dbReference type="AlphaFoldDB" id="A0A6J7H4F1"/>
<evidence type="ECO:0000256" key="1">
    <source>
        <dbReference type="SAM" id="MobiDB-lite"/>
    </source>
</evidence>
<accession>A0A6J7H4F1</accession>
<reference evidence="2" key="1">
    <citation type="submission" date="2020-05" db="EMBL/GenBank/DDBJ databases">
        <authorList>
            <person name="Chiriac C."/>
            <person name="Salcher M."/>
            <person name="Ghai R."/>
            <person name="Kavagutti S V."/>
        </authorList>
    </citation>
    <scope>NUCLEOTIDE SEQUENCE</scope>
</reference>